<dbReference type="AlphaFoldDB" id="A0A6A6S4B6"/>
<gene>
    <name evidence="2" type="ORF">P280DRAFT_467883</name>
</gene>
<keyword evidence="3" id="KW-1185">Reference proteome</keyword>
<feature type="signal peptide" evidence="1">
    <location>
        <begin position="1"/>
        <end position="21"/>
    </location>
</feature>
<reference evidence="2" key="1">
    <citation type="journal article" date="2020" name="Stud. Mycol.">
        <title>101 Dothideomycetes genomes: a test case for predicting lifestyles and emergence of pathogens.</title>
        <authorList>
            <person name="Haridas S."/>
            <person name="Albert R."/>
            <person name="Binder M."/>
            <person name="Bloem J."/>
            <person name="Labutti K."/>
            <person name="Salamov A."/>
            <person name="Andreopoulos B."/>
            <person name="Baker S."/>
            <person name="Barry K."/>
            <person name="Bills G."/>
            <person name="Bluhm B."/>
            <person name="Cannon C."/>
            <person name="Castanera R."/>
            <person name="Culley D."/>
            <person name="Daum C."/>
            <person name="Ezra D."/>
            <person name="Gonzalez J."/>
            <person name="Henrissat B."/>
            <person name="Kuo A."/>
            <person name="Liang C."/>
            <person name="Lipzen A."/>
            <person name="Lutzoni F."/>
            <person name="Magnuson J."/>
            <person name="Mondo S."/>
            <person name="Nolan M."/>
            <person name="Ohm R."/>
            <person name="Pangilinan J."/>
            <person name="Park H.-J."/>
            <person name="Ramirez L."/>
            <person name="Alfaro M."/>
            <person name="Sun H."/>
            <person name="Tritt A."/>
            <person name="Yoshinaga Y."/>
            <person name="Zwiers L.-H."/>
            <person name="Turgeon B."/>
            <person name="Goodwin S."/>
            <person name="Spatafora J."/>
            <person name="Crous P."/>
            <person name="Grigoriev I."/>
        </authorList>
    </citation>
    <scope>NUCLEOTIDE SEQUENCE</scope>
    <source>
        <strain evidence="2">CBS 473.64</strain>
    </source>
</reference>
<name>A0A6A6S4B6_9PLEO</name>
<evidence type="ECO:0000313" key="2">
    <source>
        <dbReference type="EMBL" id="KAF2642549.1"/>
    </source>
</evidence>
<feature type="non-terminal residue" evidence="2">
    <location>
        <position position="52"/>
    </location>
</feature>
<dbReference type="EMBL" id="MU006781">
    <property type="protein sequence ID" value="KAF2642549.1"/>
    <property type="molecule type" value="Genomic_DNA"/>
</dbReference>
<organism evidence="2 3">
    <name type="scientific">Massarina eburnea CBS 473.64</name>
    <dbReference type="NCBI Taxonomy" id="1395130"/>
    <lineage>
        <taxon>Eukaryota</taxon>
        <taxon>Fungi</taxon>
        <taxon>Dikarya</taxon>
        <taxon>Ascomycota</taxon>
        <taxon>Pezizomycotina</taxon>
        <taxon>Dothideomycetes</taxon>
        <taxon>Pleosporomycetidae</taxon>
        <taxon>Pleosporales</taxon>
        <taxon>Massarineae</taxon>
        <taxon>Massarinaceae</taxon>
        <taxon>Massarina</taxon>
    </lineage>
</organism>
<accession>A0A6A6S4B6</accession>
<dbReference type="Proteomes" id="UP000799753">
    <property type="component" value="Unassembled WGS sequence"/>
</dbReference>
<evidence type="ECO:0000256" key="1">
    <source>
        <dbReference type="SAM" id="SignalP"/>
    </source>
</evidence>
<keyword evidence="1" id="KW-0732">Signal</keyword>
<sequence>MKLSWLSLRVTLRFAASSVACQGQHLGQGCLLGVMWDEWAAGWGVGDGKRCG</sequence>
<proteinExistence type="predicted"/>
<dbReference type="PROSITE" id="PS51257">
    <property type="entry name" value="PROKAR_LIPOPROTEIN"/>
    <property type="match status" value="1"/>
</dbReference>
<evidence type="ECO:0000313" key="3">
    <source>
        <dbReference type="Proteomes" id="UP000799753"/>
    </source>
</evidence>
<protein>
    <submittedName>
        <fullName evidence="2">Uncharacterized protein</fullName>
    </submittedName>
</protein>
<feature type="chain" id="PRO_5025510831" evidence="1">
    <location>
        <begin position="22"/>
        <end position="52"/>
    </location>
</feature>